<dbReference type="GeneID" id="109716245"/>
<organism evidence="3 4">
    <name type="scientific">Ananas comosus</name>
    <name type="common">Pineapple</name>
    <name type="synonym">Ananas ananas</name>
    <dbReference type="NCBI Taxonomy" id="4615"/>
    <lineage>
        <taxon>Eukaryota</taxon>
        <taxon>Viridiplantae</taxon>
        <taxon>Streptophyta</taxon>
        <taxon>Embryophyta</taxon>
        <taxon>Tracheophyta</taxon>
        <taxon>Spermatophyta</taxon>
        <taxon>Magnoliopsida</taxon>
        <taxon>Liliopsida</taxon>
        <taxon>Poales</taxon>
        <taxon>Bromeliaceae</taxon>
        <taxon>Bromelioideae</taxon>
        <taxon>Ananas</taxon>
    </lineage>
</organism>
<evidence type="ECO:0000259" key="2">
    <source>
        <dbReference type="PROSITE" id="PS51382"/>
    </source>
</evidence>
<accession>A0A6P5FND3</accession>
<dbReference type="PROSITE" id="PS51382">
    <property type="entry name" value="SPX"/>
    <property type="match status" value="1"/>
</dbReference>
<reference evidence="3" key="1">
    <citation type="journal article" date="2015" name="Nat. Genet.">
        <title>The pineapple genome and the evolution of CAM photosynthesis.</title>
        <authorList>
            <person name="Ming R."/>
            <person name="VanBuren R."/>
            <person name="Wai C.M."/>
            <person name="Tang H."/>
            <person name="Schatz M.C."/>
            <person name="Bowers J.E."/>
            <person name="Lyons E."/>
            <person name="Wang M.L."/>
            <person name="Chen J."/>
            <person name="Biggers E."/>
            <person name="Zhang J."/>
            <person name="Huang L."/>
            <person name="Zhang L."/>
            <person name="Miao W."/>
            <person name="Zhang J."/>
            <person name="Ye Z."/>
            <person name="Miao C."/>
            <person name="Lin Z."/>
            <person name="Wang H."/>
            <person name="Zhou H."/>
            <person name="Yim W.C."/>
            <person name="Priest H.D."/>
            <person name="Zheng C."/>
            <person name="Woodhouse M."/>
            <person name="Edger P.P."/>
            <person name="Guyot R."/>
            <person name="Guo H.B."/>
            <person name="Guo H."/>
            <person name="Zheng G."/>
            <person name="Singh R."/>
            <person name="Sharma A."/>
            <person name="Min X."/>
            <person name="Zheng Y."/>
            <person name="Lee H."/>
            <person name="Gurtowski J."/>
            <person name="Sedlazeck F.J."/>
            <person name="Harkess A."/>
            <person name="McKain M.R."/>
            <person name="Liao Z."/>
            <person name="Fang J."/>
            <person name="Liu J."/>
            <person name="Zhang X."/>
            <person name="Zhang Q."/>
            <person name="Hu W."/>
            <person name="Qin Y."/>
            <person name="Wang K."/>
            <person name="Chen L.Y."/>
            <person name="Shirley N."/>
            <person name="Lin Y.R."/>
            <person name="Liu L.Y."/>
            <person name="Hernandez A.G."/>
            <person name="Wright C.L."/>
            <person name="Bulone V."/>
            <person name="Tuskan G.A."/>
            <person name="Heath K."/>
            <person name="Zee F."/>
            <person name="Moore P.H."/>
            <person name="Sunkar R."/>
            <person name="Leebens-Mack J.H."/>
            <person name="Mockler T."/>
            <person name="Bennetzen J.L."/>
            <person name="Freeling M."/>
            <person name="Sankoff D."/>
            <person name="Paterson A.H."/>
            <person name="Zhu X."/>
            <person name="Yang X."/>
            <person name="Smith J.A."/>
            <person name="Cushman J.C."/>
            <person name="Paull R.E."/>
            <person name="Yu Q."/>
        </authorList>
    </citation>
    <scope>NUCLEOTIDE SEQUENCE [LARGE SCALE GENOMIC DNA]</scope>
    <source>
        <strain evidence="3">cv. F153</strain>
    </source>
</reference>
<dbReference type="PANTHER" id="PTHR48477:SF1">
    <property type="entry name" value="PHOSPHATE TRANSPORTER PHO1"/>
    <property type="match status" value="1"/>
</dbReference>
<name>A0A6P5FND3_ANACO</name>
<keyword evidence="1" id="KW-0472">Membrane</keyword>
<reference evidence="4" key="2">
    <citation type="submission" date="2025-08" db="UniProtKB">
        <authorList>
            <consortium name="RefSeq"/>
        </authorList>
    </citation>
    <scope>IDENTIFICATION</scope>
    <source>
        <tissue evidence="4">Leaf</tissue>
    </source>
</reference>
<dbReference type="Pfam" id="PF03105">
    <property type="entry name" value="SPX"/>
    <property type="match status" value="1"/>
</dbReference>
<protein>
    <submittedName>
        <fullName evidence="4">Phosphate transporter PHO1 homolog 1-like</fullName>
    </submittedName>
</protein>
<dbReference type="AlphaFoldDB" id="A0A6P5FND3"/>
<keyword evidence="3" id="KW-1185">Reference proteome</keyword>
<dbReference type="OrthoDB" id="9970435at2759"/>
<dbReference type="InterPro" id="IPR052486">
    <property type="entry name" value="PHO1"/>
</dbReference>
<feature type="domain" description="SPX" evidence="2">
    <location>
        <begin position="1"/>
        <end position="305"/>
    </location>
</feature>
<dbReference type="InterPro" id="IPR004331">
    <property type="entry name" value="SPX_dom"/>
</dbReference>
<gene>
    <name evidence="4" type="primary">LOC109716245</name>
</gene>
<dbReference type="RefSeq" id="XP_020097162.1">
    <property type="nucleotide sequence ID" value="XM_020241573.1"/>
</dbReference>
<feature type="transmembrane region" description="Helical" evidence="1">
    <location>
        <begin position="358"/>
        <end position="377"/>
    </location>
</feature>
<proteinExistence type="predicted"/>
<dbReference type="Proteomes" id="UP000515123">
    <property type="component" value="Linkage group 10"/>
</dbReference>
<sequence length="400" mass="45441">MVWTGRTAVSVTRFTGTLAGVHGWHLVSGPPGAHGAPAQVGTAAVGANQVRKKKLASSTSKGDEYETELLEQFVDTDATKEFFTRLDLQLNKVNQFYKAKEKEFLERGESLKKQMDILLELESMIKSQNVKGPVINNESNEAPSMCSSITNEEESTKITIEFERTEDNFSDSQRLDDSSNFMKVRTEEAKLRSLSNRVINCGAKNLTINIPFTTPSRTISAISDLMWKDIFSSSKKCDANGVNKLRINKTKLHHAEKMIKGGFIELYKGLGYLQNYRNLNMLAFVKILKKFDKVTGKQILPDYLKVVESSYFNSSEKAIKLMDEVEEIFVKHFAKGDERKAMKYLKPQHRDESHSKTFFIGLFTGCFIALFIGYCTMYRCSDNPIYMEIDYHVLRCLNKV</sequence>
<keyword evidence="1" id="KW-1133">Transmembrane helix</keyword>
<dbReference type="GO" id="GO:0016036">
    <property type="term" value="P:cellular response to phosphate starvation"/>
    <property type="evidence" value="ECO:0007669"/>
    <property type="project" value="InterPro"/>
</dbReference>
<evidence type="ECO:0000313" key="4">
    <source>
        <dbReference type="RefSeq" id="XP_020097162.1"/>
    </source>
</evidence>
<dbReference type="PANTHER" id="PTHR48477">
    <property type="entry name" value="PHOSPHATE TRANSPORTER PHO1"/>
    <property type="match status" value="1"/>
</dbReference>
<evidence type="ECO:0000256" key="1">
    <source>
        <dbReference type="SAM" id="Phobius"/>
    </source>
</evidence>
<keyword evidence="1" id="KW-0812">Transmembrane</keyword>
<evidence type="ECO:0000313" key="3">
    <source>
        <dbReference type="Proteomes" id="UP000515123"/>
    </source>
</evidence>